<evidence type="ECO:0000313" key="3">
    <source>
        <dbReference type="Proteomes" id="UP000234849"/>
    </source>
</evidence>
<protein>
    <submittedName>
        <fullName evidence="1">Uncharacterized protein</fullName>
    </submittedName>
</protein>
<dbReference type="InterPro" id="IPR025051">
    <property type="entry name" value="DUF3990"/>
</dbReference>
<dbReference type="EMBL" id="NIHM01000007">
    <property type="protein sequence ID" value="PLT55887.1"/>
    <property type="molecule type" value="Genomic_DNA"/>
</dbReference>
<evidence type="ECO:0000313" key="4">
    <source>
        <dbReference type="Proteomes" id="UP000235093"/>
    </source>
</evidence>
<dbReference type="EMBL" id="NIHT01000050">
    <property type="protein sequence ID" value="PLT69921.1"/>
    <property type="molecule type" value="Genomic_DNA"/>
</dbReference>
<evidence type="ECO:0000313" key="2">
    <source>
        <dbReference type="EMBL" id="PLT69921.1"/>
    </source>
</evidence>
<dbReference type="RefSeq" id="WP_054337702.1">
    <property type="nucleotide sequence ID" value="NZ_CP176629.1"/>
</dbReference>
<gene>
    <name evidence="1" type="ORF">CDL18_06830</name>
    <name evidence="2" type="ORF">CDL23_15685</name>
</gene>
<comment type="caution">
    <text evidence="1">The sequence shown here is derived from an EMBL/GenBank/DDBJ whole genome shotgun (WGS) entry which is preliminary data.</text>
</comment>
<evidence type="ECO:0000313" key="1">
    <source>
        <dbReference type="EMBL" id="PLT55887.1"/>
    </source>
</evidence>
<sequence length="167" mass="19391">MIVYHGSNMVVDHPRLVRQNRTLDFGYGFYTTFNKDQAVNFAEKVTARRETGIPCVSMYETAELEELKNKYKLLFFSEPNEEWLDFVFANRNGSYEGISYDIIFGPVANDTIYRTFIAYEEGILTKDETIARLKVKKLYNQMTFTTASSLKELKYIGQLPIGRDCNE</sequence>
<organism evidence="1 3">
    <name type="scientific">Mediterraneibacter gnavus</name>
    <name type="common">Ruminococcus gnavus</name>
    <dbReference type="NCBI Taxonomy" id="33038"/>
    <lineage>
        <taxon>Bacteria</taxon>
        <taxon>Bacillati</taxon>
        <taxon>Bacillota</taxon>
        <taxon>Clostridia</taxon>
        <taxon>Lachnospirales</taxon>
        <taxon>Lachnospiraceae</taxon>
        <taxon>Mediterraneibacter</taxon>
    </lineage>
</organism>
<dbReference type="Proteomes" id="UP000234849">
    <property type="component" value="Unassembled WGS sequence"/>
</dbReference>
<accession>A0A2N5NJ41</accession>
<dbReference type="Pfam" id="PF13151">
    <property type="entry name" value="DUF3990"/>
    <property type="match status" value="1"/>
</dbReference>
<name>A0A2N5NJ41_MEDGN</name>
<reference evidence="3 4" key="1">
    <citation type="journal article" date="2017" name="Genome Med.">
        <title>A novel Ruminococcus gnavus clade enriched in inflammatory bowel disease patients.</title>
        <authorList>
            <person name="Hall A.B."/>
            <person name="Yassour M."/>
            <person name="Sauk J."/>
            <person name="Garner A."/>
            <person name="Jiang X."/>
            <person name="Arthur T."/>
            <person name="Lagoudas G.K."/>
            <person name="Vatanen T."/>
            <person name="Fornelos N."/>
            <person name="Wilson R."/>
            <person name="Bertha M."/>
            <person name="Cohen M."/>
            <person name="Garber J."/>
            <person name="Khalili H."/>
            <person name="Gevers D."/>
            <person name="Ananthakrishnan A.N."/>
            <person name="Kugathasan S."/>
            <person name="Lander E.S."/>
            <person name="Blainey P."/>
            <person name="Vlamakis H."/>
            <person name="Xavier R.J."/>
            <person name="Huttenhower C."/>
        </authorList>
    </citation>
    <scope>NUCLEOTIDE SEQUENCE [LARGE SCALE GENOMIC DNA]</scope>
    <source>
        <strain evidence="1 3">RJX1118</strain>
        <strain evidence="2 4">RJX1125</strain>
    </source>
</reference>
<proteinExistence type="predicted"/>
<dbReference type="Proteomes" id="UP000235093">
    <property type="component" value="Unassembled WGS sequence"/>
</dbReference>
<dbReference type="AlphaFoldDB" id="A0A2N5NJ41"/>